<dbReference type="GO" id="GO:0003677">
    <property type="term" value="F:DNA binding"/>
    <property type="evidence" value="ECO:0007669"/>
    <property type="project" value="InterPro"/>
</dbReference>
<dbReference type="InterPro" id="IPR010982">
    <property type="entry name" value="Lambda_DNA-bd_dom_sf"/>
</dbReference>
<dbReference type="Proteomes" id="UP001138997">
    <property type="component" value="Unassembled WGS sequence"/>
</dbReference>
<accession>A0A9X1SYL1</accession>
<proteinExistence type="predicted"/>
<dbReference type="AlphaFoldDB" id="A0A9X1SYL1"/>
<evidence type="ECO:0000313" key="2">
    <source>
        <dbReference type="Proteomes" id="UP001138997"/>
    </source>
</evidence>
<sequence>MRQIHITAAFRALADTGDIEALRPVVAAIADGRIEVTHRLHGTVLRAVASPQAMELAQALEALRRKAGRSNLDVADEVGLNSTQVVRRMNGLVIGSWPTLAAIVELLSGDAEHFRQLWEQARAQQRQPRT</sequence>
<name>A0A9X1SYL1_9ACTN</name>
<dbReference type="RefSeq" id="WP_231450067.1">
    <property type="nucleotide sequence ID" value="NZ_JAJOMB010000050.1"/>
</dbReference>
<protein>
    <submittedName>
        <fullName evidence="1">Uncharacterized protein</fullName>
    </submittedName>
</protein>
<comment type="caution">
    <text evidence="1">The sequence shown here is derived from an EMBL/GenBank/DDBJ whole genome shotgun (WGS) entry which is preliminary data.</text>
</comment>
<keyword evidence="2" id="KW-1185">Reference proteome</keyword>
<gene>
    <name evidence="1" type="ORF">LR394_40630</name>
</gene>
<dbReference type="EMBL" id="JAJOMB010000050">
    <property type="protein sequence ID" value="MCD5317216.1"/>
    <property type="molecule type" value="Genomic_DNA"/>
</dbReference>
<dbReference type="SUPFAM" id="SSF47413">
    <property type="entry name" value="lambda repressor-like DNA-binding domains"/>
    <property type="match status" value="1"/>
</dbReference>
<evidence type="ECO:0000313" key="1">
    <source>
        <dbReference type="EMBL" id="MCD5317216.1"/>
    </source>
</evidence>
<reference evidence="1" key="1">
    <citation type="submission" date="2021-11" db="EMBL/GenBank/DDBJ databases">
        <title>Streptomyces corallinus and Kineosporia corallina sp. nov., two new coral-derived marine actinobacteria.</title>
        <authorList>
            <person name="Buangrab K."/>
            <person name="Sutthacheep M."/>
            <person name="Yeemin T."/>
            <person name="Harunari E."/>
            <person name="Igarashi Y."/>
            <person name="Sripreechasak P."/>
            <person name="Kanchanasin P."/>
            <person name="Tanasupawat S."/>
            <person name="Phongsopitanun W."/>
        </authorList>
    </citation>
    <scope>NUCLEOTIDE SEQUENCE</scope>
    <source>
        <strain evidence="1">JCM 31032</strain>
    </source>
</reference>
<organism evidence="1 2">
    <name type="scientific">Kineosporia babensis</name>
    <dbReference type="NCBI Taxonomy" id="499548"/>
    <lineage>
        <taxon>Bacteria</taxon>
        <taxon>Bacillati</taxon>
        <taxon>Actinomycetota</taxon>
        <taxon>Actinomycetes</taxon>
        <taxon>Kineosporiales</taxon>
        <taxon>Kineosporiaceae</taxon>
        <taxon>Kineosporia</taxon>
    </lineage>
</organism>